<evidence type="ECO:0000256" key="7">
    <source>
        <dbReference type="ARBA" id="ARBA00023136"/>
    </source>
</evidence>
<name>A0AA95ET52_9BACL</name>
<feature type="transmembrane region" description="Helical" evidence="8">
    <location>
        <begin position="21"/>
        <end position="39"/>
    </location>
</feature>
<evidence type="ECO:0000256" key="1">
    <source>
        <dbReference type="ARBA" id="ARBA00004651"/>
    </source>
</evidence>
<dbReference type="InterPro" id="IPR051449">
    <property type="entry name" value="ABC-2_transporter_component"/>
</dbReference>
<dbReference type="PANTHER" id="PTHR30294">
    <property type="entry name" value="MEMBRANE COMPONENT OF ABC TRANSPORTER YHHJ-RELATED"/>
    <property type="match status" value="1"/>
</dbReference>
<feature type="transmembrane region" description="Helical" evidence="8">
    <location>
        <begin position="317"/>
        <end position="335"/>
    </location>
</feature>
<keyword evidence="7 8" id="KW-0472">Membrane</keyword>
<feature type="domain" description="ABC transmembrane type-2" evidence="9">
    <location>
        <begin position="113"/>
        <end position="338"/>
    </location>
</feature>
<feature type="transmembrane region" description="Helical" evidence="8">
    <location>
        <begin position="257"/>
        <end position="277"/>
    </location>
</feature>
<feature type="transmembrane region" description="Helical" evidence="8">
    <location>
        <begin position="226"/>
        <end position="250"/>
    </location>
</feature>
<keyword evidence="5 8" id="KW-0812">Transmembrane</keyword>
<evidence type="ECO:0000313" key="10">
    <source>
        <dbReference type="EMBL" id="WEK52905.1"/>
    </source>
</evidence>
<dbReference type="EMBL" id="CP119317">
    <property type="protein sequence ID" value="WEK52905.1"/>
    <property type="molecule type" value="Genomic_DNA"/>
</dbReference>
<evidence type="ECO:0000256" key="5">
    <source>
        <dbReference type="ARBA" id="ARBA00022692"/>
    </source>
</evidence>
<accession>A0AA95ET52</accession>
<keyword evidence="4" id="KW-1003">Cell membrane</keyword>
<comment type="subcellular location">
    <subcellularLocation>
        <location evidence="1">Cell membrane</location>
        <topology evidence="1">Multi-pass membrane protein</topology>
    </subcellularLocation>
</comment>
<feature type="transmembrane region" description="Helical" evidence="8">
    <location>
        <begin position="191"/>
        <end position="214"/>
    </location>
</feature>
<comment type="similarity">
    <text evidence="2">Belongs to the ABC-2 integral membrane protein family.</text>
</comment>
<evidence type="ECO:0000256" key="2">
    <source>
        <dbReference type="ARBA" id="ARBA00007783"/>
    </source>
</evidence>
<dbReference type="PROSITE" id="PS51012">
    <property type="entry name" value="ABC_TM2"/>
    <property type="match status" value="1"/>
</dbReference>
<sequence length="341" mass="37796">MRIRALVLRIAKQFIKDKRTLALMLLAPLLVLTLMKFVFDGQTVAPRIAVVNAPEAFVSALQHSGAAVSVYSDMDEPERLIQNAELDAIVTIDNLKPRIILEGSSPSKSSNAMEAIQQALKQLLNSSLIQPEITFLHGQGEFSAFDYFGSVLVGFLSFFFVFLIAGVSFLRERTTGTLQRLLATPLRRTEIVIGYLVGFGIFTLLQASLIVWYSTSVLGIALEGSFVLILLMNLVLAVTALTLGTLLSAFAQNEFQMIQFIPIVIIPQVFFCGLIELDSLPEWLQYVGKILPLTYGAEALRSIMLQGAGWSEVWNDFLILIGFAIVFAVLNVRALRKHRRI</sequence>
<evidence type="ECO:0000256" key="8">
    <source>
        <dbReference type="SAM" id="Phobius"/>
    </source>
</evidence>
<dbReference type="InterPro" id="IPR013525">
    <property type="entry name" value="ABC2_TM"/>
</dbReference>
<keyword evidence="6 8" id="KW-1133">Transmembrane helix</keyword>
<dbReference type="GO" id="GO:0140359">
    <property type="term" value="F:ABC-type transporter activity"/>
    <property type="evidence" value="ECO:0007669"/>
    <property type="project" value="InterPro"/>
</dbReference>
<dbReference type="Proteomes" id="UP001178662">
    <property type="component" value="Chromosome"/>
</dbReference>
<reference evidence="10" key="1">
    <citation type="submission" date="2023-03" db="EMBL/GenBank/DDBJ databases">
        <title>Andean soil-derived lignocellulolytic bacterial consortium as a source of novel taxa and putative plastic-active enzymes.</title>
        <authorList>
            <person name="Diaz-Garcia L."/>
            <person name="Chuvochina M."/>
            <person name="Feuerriegel G."/>
            <person name="Bunk B."/>
            <person name="Sproer C."/>
            <person name="Streit W.R."/>
            <person name="Rodriguez L.M."/>
            <person name="Overmann J."/>
            <person name="Jimenez D.J."/>
        </authorList>
    </citation>
    <scope>NUCLEOTIDE SEQUENCE</scope>
    <source>
        <strain evidence="10">MAG 2441</strain>
    </source>
</reference>
<dbReference type="PANTHER" id="PTHR30294:SF38">
    <property type="entry name" value="TRANSPORT PERMEASE PROTEIN"/>
    <property type="match status" value="1"/>
</dbReference>
<dbReference type="AlphaFoldDB" id="A0AA95ET52"/>
<proteinExistence type="inferred from homology"/>
<feature type="transmembrane region" description="Helical" evidence="8">
    <location>
        <begin position="147"/>
        <end position="170"/>
    </location>
</feature>
<keyword evidence="3" id="KW-0813">Transport</keyword>
<dbReference type="InterPro" id="IPR047817">
    <property type="entry name" value="ABC2_TM_bact-type"/>
</dbReference>
<evidence type="ECO:0000259" key="9">
    <source>
        <dbReference type="PROSITE" id="PS51012"/>
    </source>
</evidence>
<evidence type="ECO:0000256" key="3">
    <source>
        <dbReference type="ARBA" id="ARBA00022448"/>
    </source>
</evidence>
<evidence type="ECO:0000256" key="6">
    <source>
        <dbReference type="ARBA" id="ARBA00022989"/>
    </source>
</evidence>
<protein>
    <submittedName>
        <fullName evidence="10">ABC transporter permease</fullName>
    </submittedName>
</protein>
<evidence type="ECO:0000256" key="4">
    <source>
        <dbReference type="ARBA" id="ARBA00022475"/>
    </source>
</evidence>
<keyword evidence="11" id="KW-1185">Reference proteome</keyword>
<dbReference type="Pfam" id="PF12698">
    <property type="entry name" value="ABC2_membrane_3"/>
    <property type="match status" value="1"/>
</dbReference>
<gene>
    <name evidence="10" type="ORF">P0Y55_09825</name>
</gene>
<organism evidence="10 11">
    <name type="scientific">Candidatus Cohnella colombiensis</name>
    <dbReference type="NCBI Taxonomy" id="3121368"/>
    <lineage>
        <taxon>Bacteria</taxon>
        <taxon>Bacillati</taxon>
        <taxon>Bacillota</taxon>
        <taxon>Bacilli</taxon>
        <taxon>Bacillales</taxon>
        <taxon>Paenibacillaceae</taxon>
        <taxon>Cohnella</taxon>
    </lineage>
</organism>
<evidence type="ECO:0000313" key="11">
    <source>
        <dbReference type="Proteomes" id="UP001178662"/>
    </source>
</evidence>
<dbReference type="GO" id="GO:0005886">
    <property type="term" value="C:plasma membrane"/>
    <property type="evidence" value="ECO:0007669"/>
    <property type="project" value="UniProtKB-SubCell"/>
</dbReference>